<evidence type="ECO:0000256" key="1">
    <source>
        <dbReference type="SAM" id="MobiDB-lite"/>
    </source>
</evidence>
<comment type="caution">
    <text evidence="2">The sequence shown here is derived from an EMBL/GenBank/DDBJ whole genome shotgun (WGS) entry which is preliminary data.</text>
</comment>
<sequence>MQRASCHLAACLHTIPRSVNKTATPEEVPPPHHPASSAKEYRPPSLSLKHHPLQQELLAIQFSHNLRAAHFSIEPAAFLIGALSLAGSTWFPVEQEQQQQQQPENGSHGTDCTGKKHSRDYIKTEVHVKSEASLNPPDSGSNGSSQATTNAPSPGGAPDAQLEGQMPPPPLPVVWAPHGSLPCPWNCSSLPPGHQSAFVTSGNALTASSASATVDVAYTEAAMMDKLDLRSGGHGLAVTSAPWRPVNVVGDQILHYGSLALYLREPAIATTPPTYTFCSNFMSGGVALRALPEPNDHAPVAVTQGDRLALGTAVFTMSLAAETADDVSCAQNSHDSSAQMQLVINLHSFDCSDTVSVADVSALIALGTAQLKSGKSESELGGEEDTQPLTPALSQEAE</sequence>
<proteinExistence type="predicted"/>
<feature type="compositionally biased region" description="Polar residues" evidence="1">
    <location>
        <begin position="132"/>
        <end position="152"/>
    </location>
</feature>
<gene>
    <name evidence="2" type="ORF">JKP88DRAFT_254393</name>
</gene>
<keyword evidence="3" id="KW-1185">Reference proteome</keyword>
<feature type="region of interest" description="Disordered" evidence="1">
    <location>
        <begin position="94"/>
        <end position="173"/>
    </location>
</feature>
<feature type="compositionally biased region" description="Basic and acidic residues" evidence="1">
    <location>
        <begin position="119"/>
        <end position="130"/>
    </location>
</feature>
<protein>
    <submittedName>
        <fullName evidence="2">Uncharacterized protein</fullName>
    </submittedName>
</protein>
<reference evidence="2" key="1">
    <citation type="submission" date="2021-02" db="EMBL/GenBank/DDBJ databases">
        <title>First Annotated Genome of the Yellow-green Alga Tribonema minus.</title>
        <authorList>
            <person name="Mahan K.M."/>
        </authorList>
    </citation>
    <scope>NUCLEOTIDE SEQUENCE</scope>
    <source>
        <strain evidence="2">UTEX B ZZ1240</strain>
    </source>
</reference>
<accession>A0A835Z5B6</accession>
<feature type="region of interest" description="Disordered" evidence="1">
    <location>
        <begin position="372"/>
        <end position="398"/>
    </location>
</feature>
<dbReference type="AlphaFoldDB" id="A0A835Z5B6"/>
<feature type="compositionally biased region" description="Polar residues" evidence="1">
    <location>
        <begin position="387"/>
        <end position="398"/>
    </location>
</feature>
<evidence type="ECO:0000313" key="3">
    <source>
        <dbReference type="Proteomes" id="UP000664859"/>
    </source>
</evidence>
<feature type="region of interest" description="Disordered" evidence="1">
    <location>
        <begin position="21"/>
        <end position="45"/>
    </location>
</feature>
<evidence type="ECO:0000313" key="2">
    <source>
        <dbReference type="EMBL" id="KAG5186733.1"/>
    </source>
</evidence>
<organism evidence="2 3">
    <name type="scientific">Tribonema minus</name>
    <dbReference type="NCBI Taxonomy" id="303371"/>
    <lineage>
        <taxon>Eukaryota</taxon>
        <taxon>Sar</taxon>
        <taxon>Stramenopiles</taxon>
        <taxon>Ochrophyta</taxon>
        <taxon>PX clade</taxon>
        <taxon>Xanthophyceae</taxon>
        <taxon>Tribonematales</taxon>
        <taxon>Tribonemataceae</taxon>
        <taxon>Tribonema</taxon>
    </lineage>
</organism>
<name>A0A835Z5B6_9STRA</name>
<dbReference type="Proteomes" id="UP000664859">
    <property type="component" value="Unassembled WGS sequence"/>
</dbReference>
<dbReference type="EMBL" id="JAFCMP010000105">
    <property type="protein sequence ID" value="KAG5186733.1"/>
    <property type="molecule type" value="Genomic_DNA"/>
</dbReference>